<accession>A0ABQ1TPF7</accession>
<name>A0ABQ1TPF7_9BACT</name>
<gene>
    <name evidence="1" type="ORF">GCM10011383_06000</name>
</gene>
<keyword evidence="2" id="KW-1185">Reference proteome</keyword>
<organism evidence="1 2">
    <name type="scientific">Hymenobacter cavernae</name>
    <dbReference type="NCBI Taxonomy" id="2044852"/>
    <lineage>
        <taxon>Bacteria</taxon>
        <taxon>Pseudomonadati</taxon>
        <taxon>Bacteroidota</taxon>
        <taxon>Cytophagia</taxon>
        <taxon>Cytophagales</taxon>
        <taxon>Hymenobacteraceae</taxon>
        <taxon>Hymenobacter</taxon>
    </lineage>
</organism>
<comment type="caution">
    <text evidence="1">The sequence shown here is derived from an EMBL/GenBank/DDBJ whole genome shotgun (WGS) entry which is preliminary data.</text>
</comment>
<dbReference type="EMBL" id="BMHT01000001">
    <property type="protein sequence ID" value="GGE98026.1"/>
    <property type="molecule type" value="Genomic_DNA"/>
</dbReference>
<evidence type="ECO:0000313" key="2">
    <source>
        <dbReference type="Proteomes" id="UP000632273"/>
    </source>
</evidence>
<protein>
    <submittedName>
        <fullName evidence="1">Uncharacterized protein</fullName>
    </submittedName>
</protein>
<sequence length="97" mass="9863">MTLIIYYGGGLLGGLLVPRQAFTDEVAFTGSLTVNGTTTGVTPTLSKARAGSNFFTISGTTATGVVATGDNTSAMDASVIVTFPSAVTSFTITYRNA</sequence>
<dbReference type="RefSeq" id="WP_188810773.1">
    <property type="nucleotide sequence ID" value="NZ_BMHT01000001.1"/>
</dbReference>
<reference evidence="2" key="1">
    <citation type="journal article" date="2019" name="Int. J. Syst. Evol. Microbiol.">
        <title>The Global Catalogue of Microorganisms (GCM) 10K type strain sequencing project: providing services to taxonomists for standard genome sequencing and annotation.</title>
        <authorList>
            <consortium name="The Broad Institute Genomics Platform"/>
            <consortium name="The Broad Institute Genome Sequencing Center for Infectious Disease"/>
            <person name="Wu L."/>
            <person name="Ma J."/>
        </authorList>
    </citation>
    <scope>NUCLEOTIDE SEQUENCE [LARGE SCALE GENOMIC DNA]</scope>
    <source>
        <strain evidence="2">CGMCC 1.15197</strain>
    </source>
</reference>
<evidence type="ECO:0000313" key="1">
    <source>
        <dbReference type="EMBL" id="GGE98026.1"/>
    </source>
</evidence>
<proteinExistence type="predicted"/>
<dbReference type="Proteomes" id="UP000632273">
    <property type="component" value="Unassembled WGS sequence"/>
</dbReference>